<accession>A0A2X1AIR2</accession>
<gene>
    <name evidence="2" type="ORF">NCTC7582_04106</name>
</gene>
<feature type="transmembrane region" description="Helical" evidence="1">
    <location>
        <begin position="31"/>
        <end position="51"/>
    </location>
</feature>
<proteinExistence type="predicted"/>
<keyword evidence="1" id="KW-0472">Membrane</keyword>
<dbReference type="EMBL" id="UAQE01000004">
    <property type="protein sequence ID" value="SPU38154.1"/>
    <property type="molecule type" value="Genomic_DNA"/>
</dbReference>
<dbReference type="Proteomes" id="UP000251431">
    <property type="component" value="Unassembled WGS sequence"/>
</dbReference>
<sequence length="126" mass="14316">MTYSELYFKKLLETGVFIYKKDIFPLGLNTLLMSTDAIISLIGYVSITFYLKGMMHMNLLGKILTTVIGTVGIRSSNSCEYLSIETAQKMAQAETSNNAYQIQNLINKHLMSSYNISLLLWRKLTK</sequence>
<reference evidence="2 3" key="1">
    <citation type="submission" date="2018-06" db="EMBL/GenBank/DDBJ databases">
        <authorList>
            <consortium name="Pathogen Informatics"/>
            <person name="Doyle S."/>
        </authorList>
    </citation>
    <scope>NUCLEOTIDE SEQUENCE [LARGE SCALE GENOMIC DNA]</scope>
    <source>
        <strain evidence="2 3">NCTC7582</strain>
    </source>
</reference>
<keyword evidence="1" id="KW-1133">Transmembrane helix</keyword>
<protein>
    <submittedName>
        <fullName evidence="2">Uncharacterized protein</fullName>
    </submittedName>
</protein>
<evidence type="ECO:0000313" key="2">
    <source>
        <dbReference type="EMBL" id="SPU38154.1"/>
    </source>
</evidence>
<keyword evidence="1" id="KW-0812">Transmembrane</keyword>
<evidence type="ECO:0000256" key="1">
    <source>
        <dbReference type="SAM" id="Phobius"/>
    </source>
</evidence>
<organism evidence="2 3">
    <name type="scientific">Lysinibacillus capsici</name>
    <dbReference type="NCBI Taxonomy" id="2115968"/>
    <lineage>
        <taxon>Bacteria</taxon>
        <taxon>Bacillati</taxon>
        <taxon>Bacillota</taxon>
        <taxon>Bacilli</taxon>
        <taxon>Bacillales</taxon>
        <taxon>Bacillaceae</taxon>
        <taxon>Lysinibacillus</taxon>
    </lineage>
</organism>
<dbReference type="AlphaFoldDB" id="A0A2X1AIR2"/>
<evidence type="ECO:0000313" key="3">
    <source>
        <dbReference type="Proteomes" id="UP000251431"/>
    </source>
</evidence>
<name>A0A2X1AIR2_9BACI</name>